<sequence length="335" mass="38434">MEKLTVLIRKLASSVVLNSAAVNASGLNSGRMGCSLALYEASQVLGDDYLEDEAFMLLQESILSQMDDLGFHKGWSGIGFALMYLIRNNYLEADLGEVFGERMEQICVFLEDKLRKNVLFIAEELEMLYFVNEMALCDHSKRWEKIRNRMNEKADEKILSLIDRCSKTTVNISRSSVQNQLNAYLNYRLPEENRKSMELVIEKYMDLYHRGLLPDNLVTYLQISKILGNKYSLDGHYGLDWKNRLYVAPLSYQTSVLALDLETSGEQGPSAKWIESMYLTPDWKETEQNIVAYIYKASPMFGLGNGLSRLLILLCMYMKLKDKRDVSPMVKLLTL</sequence>
<protein>
    <submittedName>
        <fullName evidence="1">Uncharacterized protein</fullName>
    </submittedName>
</protein>
<gene>
    <name evidence="1" type="ORF">H9789_10590</name>
</gene>
<dbReference type="Gene3D" id="1.50.10.20">
    <property type="match status" value="1"/>
</dbReference>
<dbReference type="Proteomes" id="UP000823865">
    <property type="component" value="Unassembled WGS sequence"/>
</dbReference>
<organism evidence="1 2">
    <name type="scientific">Candidatus Paraprevotella stercoravium</name>
    <dbReference type="NCBI Taxonomy" id="2838725"/>
    <lineage>
        <taxon>Bacteria</taxon>
        <taxon>Pseudomonadati</taxon>
        <taxon>Bacteroidota</taxon>
        <taxon>Bacteroidia</taxon>
        <taxon>Bacteroidales</taxon>
        <taxon>Prevotellaceae</taxon>
        <taxon>Paraprevotella</taxon>
    </lineage>
</organism>
<dbReference type="SUPFAM" id="SSF158745">
    <property type="entry name" value="LanC-like"/>
    <property type="match status" value="1"/>
</dbReference>
<dbReference type="AlphaFoldDB" id="A0A9E2P1U8"/>
<evidence type="ECO:0000313" key="2">
    <source>
        <dbReference type="Proteomes" id="UP000823865"/>
    </source>
</evidence>
<reference evidence="1" key="1">
    <citation type="journal article" date="2021" name="PeerJ">
        <title>Extensive microbial diversity within the chicken gut microbiome revealed by metagenomics and culture.</title>
        <authorList>
            <person name="Gilroy R."/>
            <person name="Ravi A."/>
            <person name="Getino M."/>
            <person name="Pursley I."/>
            <person name="Horton D.L."/>
            <person name="Alikhan N.F."/>
            <person name="Baker D."/>
            <person name="Gharbi K."/>
            <person name="Hall N."/>
            <person name="Watson M."/>
            <person name="Adriaenssens E.M."/>
            <person name="Foster-Nyarko E."/>
            <person name="Jarju S."/>
            <person name="Secka A."/>
            <person name="Antonio M."/>
            <person name="Oren A."/>
            <person name="Chaudhuri R.R."/>
            <person name="La Ragione R."/>
            <person name="Hildebrand F."/>
            <person name="Pallen M.J."/>
        </authorList>
    </citation>
    <scope>NUCLEOTIDE SEQUENCE</scope>
    <source>
        <strain evidence="1">G3-2149</strain>
    </source>
</reference>
<reference evidence="1" key="2">
    <citation type="submission" date="2021-04" db="EMBL/GenBank/DDBJ databases">
        <authorList>
            <person name="Gilroy R."/>
        </authorList>
    </citation>
    <scope>NUCLEOTIDE SEQUENCE</scope>
    <source>
        <strain evidence="1">G3-2149</strain>
    </source>
</reference>
<name>A0A9E2P1U8_9BACT</name>
<accession>A0A9E2P1U8</accession>
<proteinExistence type="predicted"/>
<dbReference type="EMBL" id="JAHLFU010000218">
    <property type="protein sequence ID" value="MBU3854239.1"/>
    <property type="molecule type" value="Genomic_DNA"/>
</dbReference>
<comment type="caution">
    <text evidence="1">The sequence shown here is derived from an EMBL/GenBank/DDBJ whole genome shotgun (WGS) entry which is preliminary data.</text>
</comment>
<evidence type="ECO:0000313" key="1">
    <source>
        <dbReference type="EMBL" id="MBU3854239.1"/>
    </source>
</evidence>